<name>A0A2V0NMX3_9CHLO</name>
<feature type="compositionally biased region" description="Gly residues" evidence="2">
    <location>
        <begin position="97"/>
        <end position="112"/>
    </location>
</feature>
<accession>A0A2V0NMX3</accession>
<feature type="domain" description="Protein root UVB sensitive/RUS" evidence="3">
    <location>
        <begin position="265"/>
        <end position="497"/>
    </location>
</feature>
<dbReference type="InParanoid" id="A0A2V0NMX3"/>
<dbReference type="InterPro" id="IPR006968">
    <property type="entry name" value="RUS_fam"/>
</dbReference>
<dbReference type="Pfam" id="PF24160">
    <property type="entry name" value="UVB_sens_C"/>
    <property type="match status" value="1"/>
</dbReference>
<comment type="similarity">
    <text evidence="1">Belongs to the RUS1 family.</text>
</comment>
<feature type="compositionally biased region" description="Low complexity" evidence="2">
    <location>
        <begin position="136"/>
        <end position="151"/>
    </location>
</feature>
<feature type="region of interest" description="Disordered" evidence="2">
    <location>
        <begin position="609"/>
        <end position="646"/>
    </location>
</feature>
<gene>
    <name evidence="5" type="ORF">Rsub_01375</name>
</gene>
<dbReference type="InterPro" id="IPR055412">
    <property type="entry name" value="UVB_sens_C"/>
</dbReference>
<reference evidence="5 6" key="1">
    <citation type="journal article" date="2018" name="Sci. Rep.">
        <title>Raphidocelis subcapitata (=Pseudokirchneriella subcapitata) provides an insight into genome evolution and environmental adaptations in the Sphaeropleales.</title>
        <authorList>
            <person name="Suzuki S."/>
            <person name="Yamaguchi H."/>
            <person name="Nakajima N."/>
            <person name="Kawachi M."/>
        </authorList>
    </citation>
    <scope>NUCLEOTIDE SEQUENCE [LARGE SCALE GENOMIC DNA]</scope>
    <source>
        <strain evidence="5 6">NIES-35</strain>
    </source>
</reference>
<evidence type="ECO:0000259" key="3">
    <source>
        <dbReference type="Pfam" id="PF04884"/>
    </source>
</evidence>
<feature type="compositionally biased region" description="Basic residues" evidence="2">
    <location>
        <begin position="204"/>
        <end position="214"/>
    </location>
</feature>
<feature type="region of interest" description="Disordered" evidence="2">
    <location>
        <begin position="55"/>
        <end position="151"/>
    </location>
</feature>
<dbReference type="EMBL" id="BDRX01000007">
    <property type="protein sequence ID" value="GBF88876.1"/>
    <property type="molecule type" value="Genomic_DNA"/>
</dbReference>
<feature type="domain" description="Root UVB sensitive protein C-terminal" evidence="4">
    <location>
        <begin position="500"/>
        <end position="597"/>
    </location>
</feature>
<comment type="caution">
    <text evidence="5">The sequence shown here is derived from an EMBL/GenBank/DDBJ whole genome shotgun (WGS) entry which is preliminary data.</text>
</comment>
<dbReference type="Pfam" id="PF04884">
    <property type="entry name" value="UVB_sens_prot"/>
    <property type="match status" value="1"/>
</dbReference>
<protein>
    <submittedName>
        <fullName evidence="5">Uncharacterized protein</fullName>
    </submittedName>
</protein>
<evidence type="ECO:0000313" key="5">
    <source>
        <dbReference type="EMBL" id="GBF88876.1"/>
    </source>
</evidence>
<dbReference type="OrthoDB" id="364779at2759"/>
<organism evidence="5 6">
    <name type="scientific">Raphidocelis subcapitata</name>
    <dbReference type="NCBI Taxonomy" id="307507"/>
    <lineage>
        <taxon>Eukaryota</taxon>
        <taxon>Viridiplantae</taxon>
        <taxon>Chlorophyta</taxon>
        <taxon>core chlorophytes</taxon>
        <taxon>Chlorophyceae</taxon>
        <taxon>CS clade</taxon>
        <taxon>Sphaeropleales</taxon>
        <taxon>Selenastraceae</taxon>
        <taxon>Raphidocelis</taxon>
    </lineage>
</organism>
<feature type="region of interest" description="Disordered" evidence="2">
    <location>
        <begin position="28"/>
        <end position="47"/>
    </location>
</feature>
<evidence type="ECO:0000313" key="6">
    <source>
        <dbReference type="Proteomes" id="UP000247498"/>
    </source>
</evidence>
<feature type="region of interest" description="Disordered" evidence="2">
    <location>
        <begin position="182"/>
        <end position="222"/>
    </location>
</feature>
<evidence type="ECO:0000256" key="1">
    <source>
        <dbReference type="ARBA" id="ARBA00007558"/>
    </source>
</evidence>
<dbReference type="Proteomes" id="UP000247498">
    <property type="component" value="Unassembled WGS sequence"/>
</dbReference>
<feature type="compositionally biased region" description="Pro residues" evidence="2">
    <location>
        <begin position="630"/>
        <end position="641"/>
    </location>
</feature>
<dbReference type="AlphaFoldDB" id="A0A2V0NMX3"/>
<proteinExistence type="inferred from homology"/>
<dbReference type="InterPro" id="IPR054549">
    <property type="entry name" value="UVB_sens_RUS_dom"/>
</dbReference>
<keyword evidence="6" id="KW-1185">Reference proteome</keyword>
<evidence type="ECO:0000256" key="2">
    <source>
        <dbReference type="SAM" id="MobiDB-lite"/>
    </source>
</evidence>
<evidence type="ECO:0000259" key="4">
    <source>
        <dbReference type="Pfam" id="PF24160"/>
    </source>
</evidence>
<sequence>MSGGAQQRRQRAPPASSAARITFASISLPGAADGGDPRTGQAVVALQQHAQRLLGSLRLDTGGPPRLHGPRPAAPLAWLRLPGGRKEEGSSAAAAGEAGGSGTKQQHGGSGAHGTAPQQRQPLFPPCARQRRAEAEQQQQQQQADGVAAAAEAAAPGKGQMLVAAATAATTAATTLLAAASSSLPGAKHAPPPPPEPEPDPAAAKRRNSLRHRRGGEGAKEDAAADVVAIESLDGGRRRVYRLRTGFEDGKHWHGFDMVEDEQTHQGRLREIVRNYLLPQGFPDSVAPQYAQYMAWRGVQYFFGGAMSVFTTKCLLGALGVGGRHAGEAAAAINWVLKDGAGRLGRFLFARWGRELDCELKQFRLAGDILMEAGAALELCTILAPNMFLPLACTANLAKNLAAVANSSTRAPIYRTFALQNNLADITAKGESVANLADILGTLAGIALSKGRLPMVATFCVLSAGYLVASRMEVDSVELPYLNRARLAYTSAAFVATGAVPGVREANKGEPLLPWGRYHQGRIVLGAAVEDAVHSPNELARAAALYRSERFMITYRPESKKVYVLLRENASTADTLKAAFCAHIVVHLFEVCPHTADSPAAKIRSAVGRATGKRGDGDGGGAAAAAAAQPQPPPPPRPAGPGPAALEPWRKLVSAGQPAAGEGRAAHVQRLMEASKPVLDSMYSEFNRQAERQGWKLHNTMLNPRETRILKVQPLAA</sequence>
<dbReference type="PANTHER" id="PTHR12770:SF20">
    <property type="entry name" value="PROTEIN ROOT UVB SENSITIVE 6"/>
    <property type="match status" value="1"/>
</dbReference>
<dbReference type="PANTHER" id="PTHR12770">
    <property type="entry name" value="RUS1 FAMILY PROTEIN C16ORF58"/>
    <property type="match status" value="1"/>
</dbReference>